<dbReference type="EMBL" id="RCVZ01000007">
    <property type="protein sequence ID" value="RLQ95114.1"/>
    <property type="molecule type" value="Genomic_DNA"/>
</dbReference>
<name>A0A3L7JXX1_9BACI</name>
<dbReference type="OrthoDB" id="2988195at2"/>
<reference evidence="3 4" key="1">
    <citation type="submission" date="2018-10" db="EMBL/GenBank/DDBJ databases">
        <title>Falsibacillus sp. genome draft.</title>
        <authorList>
            <person name="Shi S."/>
        </authorList>
    </citation>
    <scope>NUCLEOTIDE SEQUENCE [LARGE SCALE GENOMIC DNA]</scope>
    <source>
        <strain evidence="3 4">GY 10110</strain>
    </source>
</reference>
<evidence type="ECO:0000256" key="2">
    <source>
        <dbReference type="SAM" id="SignalP"/>
    </source>
</evidence>
<dbReference type="Proteomes" id="UP000276770">
    <property type="component" value="Unassembled WGS sequence"/>
</dbReference>
<dbReference type="InterPro" id="IPR014231">
    <property type="entry name" value="Spore_YpjB"/>
</dbReference>
<keyword evidence="2" id="KW-0732">Signal</keyword>
<dbReference type="RefSeq" id="WP_121680770.1">
    <property type="nucleotide sequence ID" value="NZ_RCVZ01000007.1"/>
</dbReference>
<protein>
    <submittedName>
        <fullName evidence="3">Sporulation protein YpjB</fullName>
    </submittedName>
</protein>
<dbReference type="AlphaFoldDB" id="A0A3L7JXX1"/>
<keyword evidence="1" id="KW-0472">Membrane</keyword>
<evidence type="ECO:0000256" key="1">
    <source>
        <dbReference type="SAM" id="Phobius"/>
    </source>
</evidence>
<dbReference type="NCBIfam" id="TIGR02878">
    <property type="entry name" value="spore_ypjB"/>
    <property type="match status" value="1"/>
</dbReference>
<dbReference type="Pfam" id="PF09577">
    <property type="entry name" value="Spore_YpjB"/>
    <property type="match status" value="1"/>
</dbReference>
<gene>
    <name evidence="3" type="primary">ypjB</name>
    <name evidence="3" type="ORF">D9X91_11475</name>
</gene>
<feature type="transmembrane region" description="Helical" evidence="1">
    <location>
        <begin position="224"/>
        <end position="244"/>
    </location>
</feature>
<organism evidence="3 4">
    <name type="scientific">Falsibacillus albus</name>
    <dbReference type="NCBI Taxonomy" id="2478915"/>
    <lineage>
        <taxon>Bacteria</taxon>
        <taxon>Bacillati</taxon>
        <taxon>Bacillota</taxon>
        <taxon>Bacilli</taxon>
        <taxon>Bacillales</taxon>
        <taxon>Bacillaceae</taxon>
        <taxon>Falsibacillus</taxon>
    </lineage>
</organism>
<evidence type="ECO:0000313" key="3">
    <source>
        <dbReference type="EMBL" id="RLQ95114.1"/>
    </source>
</evidence>
<comment type="caution">
    <text evidence="3">The sequence shown here is derived from an EMBL/GenBank/DDBJ whole genome shotgun (WGS) entry which is preliminary data.</text>
</comment>
<feature type="chain" id="PRO_5017983623" evidence="2">
    <location>
        <begin position="23"/>
        <end position="261"/>
    </location>
</feature>
<proteinExistence type="predicted"/>
<sequence>MKAKYMIIFAIIISLFTSTCNAKEAATLSSLDKIADQALQLTKSGKYEDAKQMLEYFSDQFTKVSFQDKMLSMDDLRVLTVSHNKALEAVTNLSMPDSERINDVMTFRLVMDALHSKYQPLWTEMERSIMTAFNQVQQAAEAGDQESYHYKLNSFLSQYSIIEPSLKVDISPERLQKLDAKITYLDQYRNVSDNTDQINELNLIHNDLQQLFDQMNQDEADPSIWWVIFSTGGIIIFTLSYVGWRKYKGQRMEKQKKERND</sequence>
<keyword evidence="1" id="KW-1133">Transmembrane helix</keyword>
<evidence type="ECO:0000313" key="4">
    <source>
        <dbReference type="Proteomes" id="UP000276770"/>
    </source>
</evidence>
<keyword evidence="4" id="KW-1185">Reference proteome</keyword>
<feature type="signal peptide" evidence="2">
    <location>
        <begin position="1"/>
        <end position="22"/>
    </location>
</feature>
<accession>A0A3L7JXX1</accession>
<keyword evidence="1" id="KW-0812">Transmembrane</keyword>